<feature type="domain" description="HTH cro/C1-type" evidence="1">
    <location>
        <begin position="12"/>
        <end position="66"/>
    </location>
</feature>
<dbReference type="OrthoDB" id="9785973at2"/>
<dbReference type="Pfam" id="PF17765">
    <property type="entry name" value="MLTR_LBD"/>
    <property type="match status" value="1"/>
</dbReference>
<dbReference type="InterPro" id="IPR010982">
    <property type="entry name" value="Lambda_DNA-bd_dom_sf"/>
</dbReference>
<dbReference type="EMBL" id="CXWC01000001">
    <property type="protein sequence ID" value="CTQ64313.1"/>
    <property type="molecule type" value="Genomic_DNA"/>
</dbReference>
<accession>A0A0M7AG64</accession>
<dbReference type="PROSITE" id="PS50943">
    <property type="entry name" value="HTH_CROC1"/>
    <property type="match status" value="1"/>
</dbReference>
<dbReference type="InterPro" id="IPR041413">
    <property type="entry name" value="MLTR_LBD"/>
</dbReference>
<dbReference type="CDD" id="cd00093">
    <property type="entry name" value="HTH_XRE"/>
    <property type="match status" value="1"/>
</dbReference>
<proteinExistence type="predicted"/>
<dbReference type="InterPro" id="IPR001387">
    <property type="entry name" value="Cro/C1-type_HTH"/>
</dbReference>
<dbReference type="GeneID" id="97667803"/>
<organism evidence="2 3">
    <name type="scientific">Roseibium album</name>
    <dbReference type="NCBI Taxonomy" id="311410"/>
    <lineage>
        <taxon>Bacteria</taxon>
        <taxon>Pseudomonadati</taxon>
        <taxon>Pseudomonadota</taxon>
        <taxon>Alphaproteobacteria</taxon>
        <taxon>Hyphomicrobiales</taxon>
        <taxon>Stappiaceae</taxon>
        <taxon>Roseibium</taxon>
    </lineage>
</organism>
<dbReference type="SMART" id="SM00530">
    <property type="entry name" value="HTH_XRE"/>
    <property type="match status" value="1"/>
</dbReference>
<evidence type="ECO:0000313" key="3">
    <source>
        <dbReference type="Proteomes" id="UP000049983"/>
    </source>
</evidence>
<protein>
    <submittedName>
        <fullName evidence="2">Transcriptional regulator, y4mF family</fullName>
    </submittedName>
</protein>
<evidence type="ECO:0000313" key="2">
    <source>
        <dbReference type="EMBL" id="CTQ64313.1"/>
    </source>
</evidence>
<dbReference type="Pfam" id="PF01381">
    <property type="entry name" value="HTH_3"/>
    <property type="match status" value="1"/>
</dbReference>
<dbReference type="RefSeq" id="WP_055116197.1">
    <property type="nucleotide sequence ID" value="NZ_CXWA01000003.1"/>
</dbReference>
<reference evidence="3" key="1">
    <citation type="submission" date="2015-07" db="EMBL/GenBank/DDBJ databases">
        <authorList>
            <person name="Rodrigo-Torres Lidia"/>
            <person name="Arahal R.David."/>
        </authorList>
    </citation>
    <scope>NUCLEOTIDE SEQUENCE [LARGE SCALE GENOMIC DNA]</scope>
    <source>
        <strain evidence="3">CECT 5096</strain>
    </source>
</reference>
<sequence length="268" mass="29416">MNVYGSAFGKSLKSLRSERSLSQADLAGRIGSTQRHVSFLETGRAQPSRFMIQRIERELALPVSRGHVLYETAGYASPYKCRAEDSRDVQDALNLIENRLLANWPFPAFVLDKRWTILRVNGPGKLFLAGITGEQNEPANLFRVFLSPAFRERILNWKAAAPVFAARLYREAADDPGLATLLEEAHASGLLDGLDETFREDVPVFVPVELLGPDGVRLQVTSMIGQLASVQDAVVEGMTIELMVPMDAATETCLLSAGDQPTNLNAAE</sequence>
<dbReference type="SUPFAM" id="SSF47413">
    <property type="entry name" value="lambda repressor-like DNA-binding domains"/>
    <property type="match status" value="1"/>
</dbReference>
<dbReference type="PANTHER" id="PTHR35010">
    <property type="entry name" value="BLL4672 PROTEIN-RELATED"/>
    <property type="match status" value="1"/>
</dbReference>
<gene>
    <name evidence="2" type="ORF">LA5096_00338</name>
</gene>
<evidence type="ECO:0000259" key="1">
    <source>
        <dbReference type="PROSITE" id="PS50943"/>
    </source>
</evidence>
<dbReference type="GO" id="GO:0003677">
    <property type="term" value="F:DNA binding"/>
    <property type="evidence" value="ECO:0007669"/>
    <property type="project" value="InterPro"/>
</dbReference>
<dbReference type="Proteomes" id="UP000049983">
    <property type="component" value="Unassembled WGS sequence"/>
</dbReference>
<dbReference type="Gene3D" id="3.30.450.180">
    <property type="match status" value="1"/>
</dbReference>
<keyword evidence="3" id="KW-1185">Reference proteome</keyword>
<dbReference type="PANTHER" id="PTHR35010:SF4">
    <property type="entry name" value="BLL5781 PROTEIN"/>
    <property type="match status" value="1"/>
</dbReference>
<dbReference type="Gene3D" id="1.10.260.40">
    <property type="entry name" value="lambda repressor-like DNA-binding domains"/>
    <property type="match status" value="1"/>
</dbReference>
<dbReference type="AlphaFoldDB" id="A0A0M7AG64"/>
<name>A0A0M7AG64_9HYPH</name>
<dbReference type="STRING" id="311410.LA5095_02969"/>